<evidence type="ECO:0000313" key="1">
    <source>
        <dbReference type="EMBL" id="KUM46483.1"/>
    </source>
</evidence>
<gene>
    <name evidence="1" type="ORF">ABT39_MTgene1584</name>
</gene>
<sequence length="88" mass="10119">MALSSYGLARGGVLTLAEVSTIRAYPLRKIFLLVVGWRNYVYNIYCNYVYNGDINNNRDAYLGYLFGEGRWSSNKFLSLRYLVLFSLA</sequence>
<reference evidence="1" key="1">
    <citation type="journal article" date="2015" name="Genome Biol. Evol.">
        <title>Organellar Genomes of White Spruce (Picea glauca): Assembly and Annotation.</title>
        <authorList>
            <person name="Jackman S.D."/>
            <person name="Warren R.L."/>
            <person name="Gibb E.A."/>
            <person name="Vandervalk B.P."/>
            <person name="Mohamadi H."/>
            <person name="Chu J."/>
            <person name="Raymond A."/>
            <person name="Pleasance S."/>
            <person name="Coope R."/>
            <person name="Wildung M.R."/>
            <person name="Ritland C.E."/>
            <person name="Bousquet J."/>
            <person name="Jones S.J."/>
            <person name="Bohlmann J."/>
            <person name="Birol I."/>
        </authorList>
    </citation>
    <scope>NUCLEOTIDE SEQUENCE [LARGE SCALE GENOMIC DNA]</scope>
    <source>
        <tissue evidence="1">Flushing bud</tissue>
    </source>
</reference>
<dbReference type="AlphaFoldDB" id="A0A101LWJ8"/>
<keyword evidence="1" id="KW-0496">Mitochondrion</keyword>
<name>A0A101LWJ8_PICGL</name>
<protein>
    <submittedName>
        <fullName evidence="1">Uncharacterized protein</fullName>
    </submittedName>
</protein>
<proteinExistence type="predicted"/>
<accession>A0A101LWJ8</accession>
<comment type="caution">
    <text evidence="1">The sequence shown here is derived from an EMBL/GenBank/DDBJ whole genome shotgun (WGS) entry which is preliminary data.</text>
</comment>
<geneLocation type="mitochondrion" evidence="1"/>
<organism evidence="1">
    <name type="scientific">Picea glauca</name>
    <name type="common">White spruce</name>
    <name type="synonym">Pinus glauca</name>
    <dbReference type="NCBI Taxonomy" id="3330"/>
    <lineage>
        <taxon>Eukaryota</taxon>
        <taxon>Viridiplantae</taxon>
        <taxon>Streptophyta</taxon>
        <taxon>Embryophyta</taxon>
        <taxon>Tracheophyta</taxon>
        <taxon>Spermatophyta</taxon>
        <taxon>Pinopsida</taxon>
        <taxon>Pinidae</taxon>
        <taxon>Conifers I</taxon>
        <taxon>Pinales</taxon>
        <taxon>Pinaceae</taxon>
        <taxon>Picea</taxon>
    </lineage>
</organism>
<dbReference type="EMBL" id="LKAM01000011">
    <property type="protein sequence ID" value="KUM46483.1"/>
    <property type="molecule type" value="Genomic_DNA"/>
</dbReference>